<comment type="subcellular location">
    <subcellularLocation>
        <location evidence="8">Golgi apparatus</location>
        <location evidence="8">cis-Golgi network membrane</location>
        <topology evidence="8">Single-pass type IV membrane protein</topology>
    </subcellularLocation>
</comment>
<dbReference type="GO" id="GO:0006906">
    <property type="term" value="P:vesicle fusion"/>
    <property type="evidence" value="ECO:0007669"/>
    <property type="project" value="TreeGrafter"/>
</dbReference>
<organism evidence="12 13">
    <name type="scientific">Nasonia vitripennis</name>
    <name type="common">Parasitic wasp</name>
    <dbReference type="NCBI Taxonomy" id="7425"/>
    <lineage>
        <taxon>Eukaryota</taxon>
        <taxon>Metazoa</taxon>
        <taxon>Ecdysozoa</taxon>
        <taxon>Arthropoda</taxon>
        <taxon>Hexapoda</taxon>
        <taxon>Insecta</taxon>
        <taxon>Pterygota</taxon>
        <taxon>Neoptera</taxon>
        <taxon>Endopterygota</taxon>
        <taxon>Hymenoptera</taxon>
        <taxon>Apocrita</taxon>
        <taxon>Proctotrupomorpha</taxon>
        <taxon>Chalcidoidea</taxon>
        <taxon>Pteromalidae</taxon>
        <taxon>Pteromalinae</taxon>
        <taxon>Nasonia</taxon>
    </lineage>
</organism>
<dbReference type="GO" id="GO:0005484">
    <property type="term" value="F:SNAP receptor activity"/>
    <property type="evidence" value="ECO:0007669"/>
    <property type="project" value="InterPro"/>
</dbReference>
<gene>
    <name evidence="12" type="primary">100117751</name>
</gene>
<dbReference type="GO" id="GO:0005789">
    <property type="term" value="C:endoplasmic reticulum membrane"/>
    <property type="evidence" value="ECO:0007669"/>
    <property type="project" value="TreeGrafter"/>
</dbReference>
<dbReference type="GO" id="GO:0012507">
    <property type="term" value="C:ER to Golgi transport vesicle membrane"/>
    <property type="evidence" value="ECO:0007669"/>
    <property type="project" value="TreeGrafter"/>
</dbReference>
<dbReference type="Pfam" id="PF12352">
    <property type="entry name" value="V-SNARE_C"/>
    <property type="match status" value="1"/>
</dbReference>
<keyword evidence="2 11" id="KW-0812">Transmembrane</keyword>
<evidence type="ECO:0000313" key="12">
    <source>
        <dbReference type="EnsemblMetazoa" id="XP_001604283"/>
    </source>
</evidence>
<evidence type="ECO:0000256" key="10">
    <source>
        <dbReference type="PIRNR" id="PIRNR028865"/>
    </source>
</evidence>
<keyword evidence="6 10" id="KW-0472">Membrane</keyword>
<dbReference type="Gene3D" id="1.20.5.110">
    <property type="match status" value="1"/>
</dbReference>
<dbReference type="GO" id="GO:0015031">
    <property type="term" value="P:protein transport"/>
    <property type="evidence" value="ECO:0007669"/>
    <property type="project" value="UniProtKB-KW"/>
</dbReference>
<dbReference type="PIRSF" id="PIRSF028865">
    <property type="entry name" value="Membrin-2"/>
    <property type="match status" value="1"/>
</dbReference>
<evidence type="ECO:0000256" key="11">
    <source>
        <dbReference type="SAM" id="Phobius"/>
    </source>
</evidence>
<dbReference type="PANTHER" id="PTHR21230">
    <property type="entry name" value="VESICLE TRANSPORT V-SNARE PROTEIN VTI1-RELATED"/>
    <property type="match status" value="1"/>
</dbReference>
<evidence type="ECO:0000256" key="3">
    <source>
        <dbReference type="ARBA" id="ARBA00022927"/>
    </source>
</evidence>
<dbReference type="GO" id="GO:0000149">
    <property type="term" value="F:SNARE binding"/>
    <property type="evidence" value="ECO:0007669"/>
    <property type="project" value="TreeGrafter"/>
</dbReference>
<evidence type="ECO:0000256" key="8">
    <source>
        <dbReference type="ARBA" id="ARBA00037862"/>
    </source>
</evidence>
<evidence type="ECO:0000256" key="2">
    <source>
        <dbReference type="ARBA" id="ARBA00022692"/>
    </source>
</evidence>
<dbReference type="KEGG" id="nvi:100117751"/>
<evidence type="ECO:0008006" key="14">
    <source>
        <dbReference type="Google" id="ProtNLM"/>
    </source>
</evidence>
<proteinExistence type="inferred from homology"/>
<dbReference type="GO" id="GO:0031201">
    <property type="term" value="C:SNARE complex"/>
    <property type="evidence" value="ECO:0007669"/>
    <property type="project" value="TreeGrafter"/>
</dbReference>
<dbReference type="PANTHER" id="PTHR21230:SF1">
    <property type="entry name" value="GOLGI SNAP RECEPTOR COMPLEX MEMBER 2"/>
    <property type="match status" value="1"/>
</dbReference>
<dbReference type="SUPFAM" id="SSF58038">
    <property type="entry name" value="SNARE fusion complex"/>
    <property type="match status" value="1"/>
</dbReference>
<sequence>METLYHQTNKLVQELQHLFSQLDKKNPNLDVAAVEHEIQTKLQNINSNCDRLDILCSKGPISQRQNAKMRVDLLKYESRHLTSALNKWKQTILSKQRKEAEREALLSRKFTTNDHVDIMIDHSLQHNTSMRNSINGVDNMLQTGFGIMDSLQSQRYTLKGAHKRLIDIGNVLGLSNTTMRLIENRARSDGFILVFGMIFTCLVIALVLIYVYYI</sequence>
<evidence type="ECO:0000256" key="4">
    <source>
        <dbReference type="ARBA" id="ARBA00022989"/>
    </source>
</evidence>
<evidence type="ECO:0000256" key="1">
    <source>
        <dbReference type="ARBA" id="ARBA00022448"/>
    </source>
</evidence>
<keyword evidence="13" id="KW-1185">Reference proteome</keyword>
<dbReference type="CDD" id="cd15863">
    <property type="entry name" value="SNARE_GS27"/>
    <property type="match status" value="1"/>
</dbReference>
<keyword evidence="5" id="KW-0333">Golgi apparatus</keyword>
<evidence type="ECO:0000256" key="7">
    <source>
        <dbReference type="ARBA" id="ARBA00037078"/>
    </source>
</evidence>
<accession>A0A7M7G4X6</accession>
<dbReference type="InParanoid" id="A0A7M7G4X6"/>
<feature type="transmembrane region" description="Helical" evidence="11">
    <location>
        <begin position="190"/>
        <end position="213"/>
    </location>
</feature>
<dbReference type="InterPro" id="IPR027027">
    <property type="entry name" value="GOSR2/Membrin/Bos1"/>
</dbReference>
<keyword evidence="4 11" id="KW-1133">Transmembrane helix</keyword>
<protein>
    <recommendedName>
        <fullName evidence="14">Golgi SNAP receptor complex member 2</fullName>
    </recommendedName>
</protein>
<dbReference type="FunCoup" id="A0A7M7G4X6">
    <property type="interactions" value="2257"/>
</dbReference>
<name>A0A7M7G4X6_NASVI</name>
<evidence type="ECO:0000256" key="9">
    <source>
        <dbReference type="ARBA" id="ARBA00038172"/>
    </source>
</evidence>
<evidence type="ECO:0000256" key="6">
    <source>
        <dbReference type="ARBA" id="ARBA00023136"/>
    </source>
</evidence>
<reference evidence="12" key="1">
    <citation type="submission" date="2021-01" db="UniProtKB">
        <authorList>
            <consortium name="EnsemblMetazoa"/>
        </authorList>
    </citation>
    <scope>IDENTIFICATION</scope>
</reference>
<keyword evidence="3 10" id="KW-0653">Protein transport</keyword>
<dbReference type="GO" id="GO:0005794">
    <property type="term" value="C:Golgi apparatus"/>
    <property type="evidence" value="ECO:0007669"/>
    <property type="project" value="UniProtKB-SubCell"/>
</dbReference>
<dbReference type="AlphaFoldDB" id="A0A7M7G4X6"/>
<dbReference type="SMR" id="A0A7M7G4X6"/>
<comment type="function">
    <text evidence="7 10">Involved in transport of proteins from the cis/medial-Golgi to the trans-Golgi network.</text>
</comment>
<evidence type="ECO:0000256" key="5">
    <source>
        <dbReference type="ARBA" id="ARBA00023034"/>
    </source>
</evidence>
<dbReference type="OMA" id="LKYDSRH"/>
<keyword evidence="1 10" id="KW-0813">Transport</keyword>
<dbReference type="GO" id="GO:0031902">
    <property type="term" value="C:late endosome membrane"/>
    <property type="evidence" value="ECO:0007669"/>
    <property type="project" value="TreeGrafter"/>
</dbReference>
<dbReference type="OrthoDB" id="158360at2759"/>
<dbReference type="Proteomes" id="UP000002358">
    <property type="component" value="Chromosome 2"/>
</dbReference>
<comment type="similarity">
    <text evidence="9 10">Belongs to the GOSR2 family.</text>
</comment>
<dbReference type="EnsemblMetazoa" id="XM_001604233">
    <property type="protein sequence ID" value="XP_001604283"/>
    <property type="gene ID" value="LOC100117751"/>
</dbReference>
<evidence type="ECO:0000313" key="13">
    <source>
        <dbReference type="Proteomes" id="UP000002358"/>
    </source>
</evidence>